<dbReference type="SUPFAM" id="SSF46894">
    <property type="entry name" value="C-terminal effector domain of the bipartite response regulators"/>
    <property type="match status" value="1"/>
</dbReference>
<accession>A0A1C3EFU7</accession>
<gene>
    <name evidence="1" type="ORF">A6X21_21690</name>
</gene>
<dbReference type="EMBL" id="LYDR01000071">
    <property type="protein sequence ID" value="ODA32127.1"/>
    <property type="molecule type" value="Genomic_DNA"/>
</dbReference>
<protein>
    <submittedName>
        <fullName evidence="1">Uncharacterized protein</fullName>
    </submittedName>
</protein>
<proteinExistence type="predicted"/>
<dbReference type="InterPro" id="IPR016032">
    <property type="entry name" value="Sig_transdc_resp-reg_C-effctor"/>
</dbReference>
<evidence type="ECO:0000313" key="1">
    <source>
        <dbReference type="EMBL" id="ODA32127.1"/>
    </source>
</evidence>
<evidence type="ECO:0000313" key="2">
    <source>
        <dbReference type="Proteomes" id="UP000094828"/>
    </source>
</evidence>
<comment type="caution">
    <text evidence="1">The sequence shown here is derived from an EMBL/GenBank/DDBJ whole genome shotgun (WGS) entry which is preliminary data.</text>
</comment>
<name>A0A1C3EFU7_9PLAN</name>
<dbReference type="AlphaFoldDB" id="A0A1C3EFU7"/>
<dbReference type="GO" id="GO:0003677">
    <property type="term" value="F:DNA binding"/>
    <property type="evidence" value="ECO:0007669"/>
    <property type="project" value="InterPro"/>
</dbReference>
<organism evidence="1 2">
    <name type="scientific">Planctopirus hydrillae</name>
    <dbReference type="NCBI Taxonomy" id="1841610"/>
    <lineage>
        <taxon>Bacteria</taxon>
        <taxon>Pseudomonadati</taxon>
        <taxon>Planctomycetota</taxon>
        <taxon>Planctomycetia</taxon>
        <taxon>Planctomycetales</taxon>
        <taxon>Planctomycetaceae</taxon>
        <taxon>Planctopirus</taxon>
    </lineage>
</organism>
<keyword evidence="2" id="KW-1185">Reference proteome</keyword>
<dbReference type="GO" id="GO:0006355">
    <property type="term" value="P:regulation of DNA-templated transcription"/>
    <property type="evidence" value="ECO:0007669"/>
    <property type="project" value="InterPro"/>
</dbReference>
<dbReference type="Proteomes" id="UP000094828">
    <property type="component" value="Unassembled WGS sequence"/>
</dbReference>
<sequence length="272" mass="30690">MALWIHPNQAQSHEMPASSNEPFDATDPDRAAEFRLAVAGFIKNLICARENSGSAPLPTATTTPWFPDQKRSMASCRVLLNQARTQFSSLQNRFCGYLDSEPYFDSSETPSSLAEVFFHTRNLLLDFTTTSALDAAIAKSDNSSTISWDQVARWEHLPRLRFLLDRLPISRTSLVRQSAYPTFRMDPSFRCVENGTSFSSLSPSGKKLLLAMSGRCSISFHALWDHVWGPQKVLSEDAIRSLVKRLNKQFQQEDFPWRLSTSGQTLSWIPHA</sequence>
<reference evidence="1 2" key="1">
    <citation type="submission" date="2016-05" db="EMBL/GenBank/DDBJ databases">
        <title>Genomic and physiological characterization of Planctopirus sp. isolated from fresh water lake.</title>
        <authorList>
            <person name="Subhash Y."/>
            <person name="Ramana C."/>
        </authorList>
    </citation>
    <scope>NUCLEOTIDE SEQUENCE [LARGE SCALE GENOMIC DNA]</scope>
    <source>
        <strain evidence="1 2">JC280</strain>
    </source>
</reference>